<keyword evidence="3" id="KW-1185">Reference proteome</keyword>
<feature type="non-terminal residue" evidence="2">
    <location>
        <position position="1"/>
    </location>
</feature>
<sequence>DKRGITLIDQSDPTYSLELLDDKGEFIDPFSTNPYPVRKKFAFTLDSNNRKGMTPIACVIIRDEEDGEEEGEGWTAPKMLVNTRIHLTKVTGVRTKLHFDFTSDVESSDAILVVEEQELHVHKEYLSNISTVFRT</sequence>
<dbReference type="InterPro" id="IPR000210">
    <property type="entry name" value="BTB/POZ_dom"/>
</dbReference>
<accession>A0AAN4Z6S8</accession>
<proteinExistence type="predicted"/>
<name>A0AAN4Z6S8_9BILA</name>
<evidence type="ECO:0000313" key="3">
    <source>
        <dbReference type="Proteomes" id="UP001328107"/>
    </source>
</evidence>
<reference evidence="3" key="1">
    <citation type="submission" date="2022-10" db="EMBL/GenBank/DDBJ databases">
        <title>Genome assembly of Pristionchus species.</title>
        <authorList>
            <person name="Yoshida K."/>
            <person name="Sommer R.J."/>
        </authorList>
    </citation>
    <scope>NUCLEOTIDE SEQUENCE [LARGE SCALE GENOMIC DNA]</scope>
    <source>
        <strain evidence="3">RS5460</strain>
    </source>
</reference>
<dbReference type="Proteomes" id="UP001328107">
    <property type="component" value="Unassembled WGS sequence"/>
</dbReference>
<evidence type="ECO:0000313" key="2">
    <source>
        <dbReference type="EMBL" id="GMR35191.1"/>
    </source>
</evidence>
<feature type="non-terminal residue" evidence="2">
    <location>
        <position position="135"/>
    </location>
</feature>
<dbReference type="EMBL" id="BTRK01000002">
    <property type="protein sequence ID" value="GMR35191.1"/>
    <property type="molecule type" value="Genomic_DNA"/>
</dbReference>
<evidence type="ECO:0000259" key="1">
    <source>
        <dbReference type="PROSITE" id="PS50097"/>
    </source>
</evidence>
<comment type="caution">
    <text evidence="2">The sequence shown here is derived from an EMBL/GenBank/DDBJ whole genome shotgun (WGS) entry which is preliminary data.</text>
</comment>
<organism evidence="2 3">
    <name type="scientific">Pristionchus mayeri</name>
    <dbReference type="NCBI Taxonomy" id="1317129"/>
    <lineage>
        <taxon>Eukaryota</taxon>
        <taxon>Metazoa</taxon>
        <taxon>Ecdysozoa</taxon>
        <taxon>Nematoda</taxon>
        <taxon>Chromadorea</taxon>
        <taxon>Rhabditida</taxon>
        <taxon>Rhabditina</taxon>
        <taxon>Diplogasteromorpha</taxon>
        <taxon>Diplogasteroidea</taxon>
        <taxon>Neodiplogasteridae</taxon>
        <taxon>Pristionchus</taxon>
    </lineage>
</organism>
<protein>
    <recommendedName>
        <fullName evidence="1">BTB domain-containing protein</fullName>
    </recommendedName>
</protein>
<feature type="domain" description="BTB" evidence="1">
    <location>
        <begin position="108"/>
        <end position="135"/>
    </location>
</feature>
<gene>
    <name evidence="2" type="ORF">PMAYCL1PPCAC_05386</name>
</gene>
<dbReference type="Pfam" id="PF00651">
    <property type="entry name" value="BTB"/>
    <property type="match status" value="1"/>
</dbReference>
<dbReference type="PROSITE" id="PS50097">
    <property type="entry name" value="BTB"/>
    <property type="match status" value="1"/>
</dbReference>
<dbReference type="AlphaFoldDB" id="A0AAN4Z6S8"/>